<gene>
    <name evidence="2" type="ORF">AK812_SmicGene18990</name>
</gene>
<feature type="region of interest" description="Disordered" evidence="1">
    <location>
        <begin position="169"/>
        <end position="218"/>
    </location>
</feature>
<sequence length="420" mass="45596">METLFGLFEAATWVNEVLSRTEEKTLELESLSVNVQSVSQSICTWSQSVPEEDRNAVFNSNQVFPHLAKVLHQAKEVMARNQKPTSPESAALEDSKPANGFRGILKEGMKQGSRTLQEGLEALSSRVGAVGSGLLRLPEDELSKVKEANETISRLLPTLTLAIQANSLRGSKRGADTPISDEPAAQRPRTAIESGSSNAVSRSESSSTQQPGTEERRPLLHLDLVSDAPFAENRDQGTLTTLDLKPGVAQSTTSLESNDTSLGDDSGNVRLVLGRADLQKRVTLQFPAAAKRKANSVLQFVSREFLLLEVPDTSNIAPTQGSMEMATLVWGCWNDSQQDADEKPPLAYVSGLKSGYHLRKIRETRWTWIAKGDKASIEEGDTIAIVLESPPGSEAPAAPNDLNAEEARCILGCELRRPVN</sequence>
<dbReference type="AlphaFoldDB" id="A0A1Q9DTN5"/>
<organism evidence="2 3">
    <name type="scientific">Symbiodinium microadriaticum</name>
    <name type="common">Dinoflagellate</name>
    <name type="synonym">Zooxanthella microadriatica</name>
    <dbReference type="NCBI Taxonomy" id="2951"/>
    <lineage>
        <taxon>Eukaryota</taxon>
        <taxon>Sar</taxon>
        <taxon>Alveolata</taxon>
        <taxon>Dinophyceae</taxon>
        <taxon>Suessiales</taxon>
        <taxon>Symbiodiniaceae</taxon>
        <taxon>Symbiodinium</taxon>
    </lineage>
</organism>
<evidence type="ECO:0000256" key="1">
    <source>
        <dbReference type="SAM" id="MobiDB-lite"/>
    </source>
</evidence>
<accession>A0A1Q9DTN5</accession>
<dbReference type="Proteomes" id="UP000186817">
    <property type="component" value="Unassembled WGS sequence"/>
</dbReference>
<proteinExistence type="predicted"/>
<dbReference type="EMBL" id="LSRX01000392">
    <property type="protein sequence ID" value="OLP98532.1"/>
    <property type="molecule type" value="Genomic_DNA"/>
</dbReference>
<keyword evidence="3" id="KW-1185">Reference proteome</keyword>
<name>A0A1Q9DTN5_SYMMI</name>
<dbReference type="OrthoDB" id="424530at2759"/>
<feature type="compositionally biased region" description="Low complexity" evidence="1">
    <location>
        <begin position="194"/>
        <end position="207"/>
    </location>
</feature>
<comment type="caution">
    <text evidence="2">The sequence shown here is derived from an EMBL/GenBank/DDBJ whole genome shotgun (WGS) entry which is preliminary data.</text>
</comment>
<evidence type="ECO:0000313" key="2">
    <source>
        <dbReference type="EMBL" id="OLP98532.1"/>
    </source>
</evidence>
<protein>
    <submittedName>
        <fullName evidence="2">Uncharacterized protein</fullName>
    </submittedName>
</protein>
<reference evidence="2 3" key="1">
    <citation type="submission" date="2016-02" db="EMBL/GenBank/DDBJ databases">
        <title>Genome analysis of coral dinoflagellate symbionts highlights evolutionary adaptations to a symbiotic lifestyle.</title>
        <authorList>
            <person name="Aranda M."/>
            <person name="Li Y."/>
            <person name="Liew Y.J."/>
            <person name="Baumgarten S."/>
            <person name="Simakov O."/>
            <person name="Wilson M."/>
            <person name="Piel J."/>
            <person name="Ashoor H."/>
            <person name="Bougouffa S."/>
            <person name="Bajic V.B."/>
            <person name="Ryu T."/>
            <person name="Ravasi T."/>
            <person name="Bayer T."/>
            <person name="Micklem G."/>
            <person name="Kim H."/>
            <person name="Bhak J."/>
            <person name="Lajeunesse T.C."/>
            <person name="Voolstra C.R."/>
        </authorList>
    </citation>
    <scope>NUCLEOTIDE SEQUENCE [LARGE SCALE GENOMIC DNA]</scope>
    <source>
        <strain evidence="2 3">CCMP2467</strain>
    </source>
</reference>
<evidence type="ECO:0000313" key="3">
    <source>
        <dbReference type="Proteomes" id="UP000186817"/>
    </source>
</evidence>